<dbReference type="InterPro" id="IPR012944">
    <property type="entry name" value="SusD_RagB_dom"/>
</dbReference>
<dbReference type="Gene3D" id="1.25.40.390">
    <property type="match status" value="1"/>
</dbReference>
<evidence type="ECO:0000313" key="10">
    <source>
        <dbReference type="Proteomes" id="UP000219048"/>
    </source>
</evidence>
<protein>
    <submittedName>
        <fullName evidence="9">Starch-binding associating with outer membrane</fullName>
    </submittedName>
</protein>
<name>A0A285MQX4_9FLAO</name>
<keyword evidence="3 6" id="KW-0732">Signal</keyword>
<evidence type="ECO:0000256" key="1">
    <source>
        <dbReference type="ARBA" id="ARBA00004442"/>
    </source>
</evidence>
<dbReference type="PROSITE" id="PS51257">
    <property type="entry name" value="PROKAR_LIPOPROTEIN"/>
    <property type="match status" value="1"/>
</dbReference>
<dbReference type="InterPro" id="IPR033985">
    <property type="entry name" value="SusD-like_N"/>
</dbReference>
<feature type="domain" description="SusD-like N-terminal" evidence="8">
    <location>
        <begin position="46"/>
        <end position="218"/>
    </location>
</feature>
<evidence type="ECO:0000256" key="2">
    <source>
        <dbReference type="ARBA" id="ARBA00006275"/>
    </source>
</evidence>
<dbReference type="RefSeq" id="WP_097045061.1">
    <property type="nucleotide sequence ID" value="NZ_OBEH01000002.1"/>
</dbReference>
<dbReference type="AlphaFoldDB" id="A0A285MQX4"/>
<dbReference type="OrthoDB" id="5694214at2"/>
<evidence type="ECO:0000256" key="6">
    <source>
        <dbReference type="SAM" id="SignalP"/>
    </source>
</evidence>
<keyword evidence="4" id="KW-0472">Membrane</keyword>
<evidence type="ECO:0000259" key="8">
    <source>
        <dbReference type="Pfam" id="PF14322"/>
    </source>
</evidence>
<sequence length="488" mass="54104">MKTKFILIFFGLSLVFASCEDVYTEEPSAFLAPEDLNSEGGALALLKGAYAGLQLRSYYQQDFLMQAEVRSEYMMARGSWADVGRYDLVARSRSRINDAWDDMYNAVNRANTVIATVPDLDIDEALKTQFVAEAKALRGLHYFNIVRSWGAVPLRLEPLESLDNIALGKSNVDAIYDQIILDLTDAINSNALPATFTGGDQGRLGLHAVKAILAHVHLTLGNYAESAAVSKEVIDSGEFQLEPDLATVFSPEDGATHSGEMLSVVWVREGSSGMRLLSFMHNSSLGYSSAGWRVLLGNLDAPVITSQWDDTDLRKNFSLYNTPEEVAVLSSSIPMLFKKYIDSNGAGQNAHGNNQSIYRYADILTMYAWADAMANGTPSADAYEALNQVRRRGYGVDITTPDAGIDYTGLSQDEFMDAVWNERAWEFILEGKRWYDMKLMPKAKAIGLINGANLGEFFEDDKDWLYPIPQQEIDNNDELTNADQNPGY</sequence>
<evidence type="ECO:0000256" key="4">
    <source>
        <dbReference type="ARBA" id="ARBA00023136"/>
    </source>
</evidence>
<gene>
    <name evidence="9" type="ORF">SAMN06265377_1381</name>
</gene>
<comment type="similarity">
    <text evidence="2">Belongs to the SusD family.</text>
</comment>
<dbReference type="SUPFAM" id="SSF48452">
    <property type="entry name" value="TPR-like"/>
    <property type="match status" value="1"/>
</dbReference>
<dbReference type="GO" id="GO:0009279">
    <property type="term" value="C:cell outer membrane"/>
    <property type="evidence" value="ECO:0007669"/>
    <property type="project" value="UniProtKB-SubCell"/>
</dbReference>
<evidence type="ECO:0000313" key="9">
    <source>
        <dbReference type="EMBL" id="SNY99570.1"/>
    </source>
</evidence>
<proteinExistence type="inferred from homology"/>
<keyword evidence="10" id="KW-1185">Reference proteome</keyword>
<evidence type="ECO:0000259" key="7">
    <source>
        <dbReference type="Pfam" id="PF07980"/>
    </source>
</evidence>
<keyword evidence="5" id="KW-0998">Cell outer membrane</keyword>
<dbReference type="EMBL" id="OBEH01000002">
    <property type="protein sequence ID" value="SNY99570.1"/>
    <property type="molecule type" value="Genomic_DNA"/>
</dbReference>
<reference evidence="10" key="1">
    <citation type="submission" date="2017-09" db="EMBL/GenBank/DDBJ databases">
        <authorList>
            <person name="Varghese N."/>
            <person name="Submissions S."/>
        </authorList>
    </citation>
    <scope>NUCLEOTIDE SEQUENCE [LARGE SCALE GENOMIC DNA]</scope>
    <source>
        <strain evidence="10">DSM 25885</strain>
    </source>
</reference>
<dbReference type="Proteomes" id="UP000219048">
    <property type="component" value="Unassembled WGS sequence"/>
</dbReference>
<dbReference type="Pfam" id="PF07980">
    <property type="entry name" value="SusD_RagB"/>
    <property type="match status" value="1"/>
</dbReference>
<evidence type="ECO:0000256" key="3">
    <source>
        <dbReference type="ARBA" id="ARBA00022729"/>
    </source>
</evidence>
<dbReference type="InterPro" id="IPR011990">
    <property type="entry name" value="TPR-like_helical_dom_sf"/>
</dbReference>
<dbReference type="Pfam" id="PF14322">
    <property type="entry name" value="SusD-like_3"/>
    <property type="match status" value="1"/>
</dbReference>
<accession>A0A285MQX4</accession>
<organism evidence="9 10">
    <name type="scientific">Flagellimonas pacifica</name>
    <dbReference type="NCBI Taxonomy" id="1247520"/>
    <lineage>
        <taxon>Bacteria</taxon>
        <taxon>Pseudomonadati</taxon>
        <taxon>Bacteroidota</taxon>
        <taxon>Flavobacteriia</taxon>
        <taxon>Flavobacteriales</taxon>
        <taxon>Flavobacteriaceae</taxon>
        <taxon>Flagellimonas</taxon>
    </lineage>
</organism>
<evidence type="ECO:0000256" key="5">
    <source>
        <dbReference type="ARBA" id="ARBA00023237"/>
    </source>
</evidence>
<feature type="domain" description="RagB/SusD" evidence="7">
    <location>
        <begin position="316"/>
        <end position="488"/>
    </location>
</feature>
<feature type="signal peptide" evidence="6">
    <location>
        <begin position="1"/>
        <end position="17"/>
    </location>
</feature>
<feature type="chain" id="PRO_5012538157" evidence="6">
    <location>
        <begin position="18"/>
        <end position="488"/>
    </location>
</feature>
<comment type="subcellular location">
    <subcellularLocation>
        <location evidence="1">Cell outer membrane</location>
    </subcellularLocation>
</comment>